<keyword evidence="3" id="KW-0813">Transport</keyword>
<keyword evidence="4 7" id="KW-0812">Transmembrane</keyword>
<dbReference type="AlphaFoldDB" id="A0A1H2UVZ4"/>
<comment type="subcellular location">
    <subcellularLocation>
        <location evidence="1">Membrane</location>
        <topology evidence="1">Multi-pass membrane protein</topology>
    </subcellularLocation>
</comment>
<dbReference type="STRING" id="1122204.SAMN05421781_1909"/>
<comment type="similarity">
    <text evidence="2">Belongs to the cation diffusion facilitator (CDF) transporter (TC 2.A.4) family.</text>
</comment>
<dbReference type="OrthoDB" id="9806522at2"/>
<evidence type="ECO:0000256" key="6">
    <source>
        <dbReference type="ARBA" id="ARBA00023136"/>
    </source>
</evidence>
<accession>A0A1H2UVZ4</accession>
<keyword evidence="11" id="KW-1185">Reference proteome</keyword>
<gene>
    <name evidence="10" type="ORF">SAMN05421781_1909</name>
</gene>
<dbReference type="SUPFAM" id="SSF160240">
    <property type="entry name" value="Cation efflux protein cytoplasmic domain-like"/>
    <property type="match status" value="1"/>
</dbReference>
<dbReference type="InterPro" id="IPR027469">
    <property type="entry name" value="Cation_efflux_TMD_sf"/>
</dbReference>
<dbReference type="Gene3D" id="3.30.70.1350">
    <property type="entry name" value="Cation efflux protein, cytoplasmic domain"/>
    <property type="match status" value="1"/>
</dbReference>
<reference evidence="10 11" key="1">
    <citation type="submission" date="2016-10" db="EMBL/GenBank/DDBJ databases">
        <authorList>
            <person name="de Groot N.N."/>
        </authorList>
    </citation>
    <scope>NUCLEOTIDE SEQUENCE [LARGE SCALE GENOMIC DNA]</scope>
    <source>
        <strain evidence="10 11">DSM 23126</strain>
    </source>
</reference>
<organism evidence="10 11">
    <name type="scientific">Marinococcus luteus</name>
    <dbReference type="NCBI Taxonomy" id="1122204"/>
    <lineage>
        <taxon>Bacteria</taxon>
        <taxon>Bacillati</taxon>
        <taxon>Bacillota</taxon>
        <taxon>Bacilli</taxon>
        <taxon>Bacillales</taxon>
        <taxon>Bacillaceae</taxon>
        <taxon>Marinococcus</taxon>
    </lineage>
</organism>
<evidence type="ECO:0000256" key="7">
    <source>
        <dbReference type="SAM" id="Phobius"/>
    </source>
</evidence>
<feature type="transmembrane region" description="Helical" evidence="7">
    <location>
        <begin position="158"/>
        <end position="178"/>
    </location>
</feature>
<dbReference type="InterPro" id="IPR050291">
    <property type="entry name" value="CDF_Transporter"/>
</dbReference>
<evidence type="ECO:0000259" key="8">
    <source>
        <dbReference type="Pfam" id="PF01545"/>
    </source>
</evidence>
<evidence type="ECO:0000256" key="2">
    <source>
        <dbReference type="ARBA" id="ARBA00008114"/>
    </source>
</evidence>
<evidence type="ECO:0000313" key="11">
    <source>
        <dbReference type="Proteomes" id="UP000199488"/>
    </source>
</evidence>
<feature type="transmembrane region" description="Helical" evidence="7">
    <location>
        <begin position="84"/>
        <end position="105"/>
    </location>
</feature>
<evidence type="ECO:0000256" key="3">
    <source>
        <dbReference type="ARBA" id="ARBA00022448"/>
    </source>
</evidence>
<dbReference type="FunFam" id="1.20.1510.10:FF:000006">
    <property type="entry name" value="Divalent cation efflux transporter"/>
    <property type="match status" value="1"/>
</dbReference>
<dbReference type="InterPro" id="IPR027470">
    <property type="entry name" value="Cation_efflux_CTD"/>
</dbReference>
<name>A0A1H2UVZ4_9BACI</name>
<feature type="domain" description="Cation efflux protein transmembrane" evidence="8">
    <location>
        <begin position="17"/>
        <end position="208"/>
    </location>
</feature>
<dbReference type="RefSeq" id="WP_091614225.1">
    <property type="nucleotide sequence ID" value="NZ_FNNC01000003.1"/>
</dbReference>
<dbReference type="PANTHER" id="PTHR43840">
    <property type="entry name" value="MITOCHONDRIAL METAL TRANSPORTER 1-RELATED"/>
    <property type="match status" value="1"/>
</dbReference>
<dbReference type="Pfam" id="PF16916">
    <property type="entry name" value="ZT_dimer"/>
    <property type="match status" value="1"/>
</dbReference>
<dbReference type="EMBL" id="FNNC01000003">
    <property type="protein sequence ID" value="SDW59784.1"/>
    <property type="molecule type" value="Genomic_DNA"/>
</dbReference>
<dbReference type="InterPro" id="IPR058533">
    <property type="entry name" value="Cation_efflux_TM"/>
</dbReference>
<sequence>MNDERIRNLKRGERGAIISIFAYLFLSALKLTVGQLANSAALRADGLNNLTDTIASIAVLFGLRYSQKPPDADHPYGHWKAEMVASLFTSFIMLAVGLQVFVSAVQSVLAGPSEPPGLISAFVGAFAAVCMFGVYTYNKSLSKKINSPSIMAAAKDNWSDAMVSIGTVIGIVGAQFQLYWLDPLTAALVGLLIIKTGWDVFRGAALQLTDGFDENKIEDYRETISKLYDVQKVRNIKARNYGNNTVVDITILVDPSLDIQEAHNTATKVEYALIEQHGVHDVHVHVEPENAEH</sequence>
<dbReference type="GO" id="GO:0008324">
    <property type="term" value="F:monoatomic cation transmembrane transporter activity"/>
    <property type="evidence" value="ECO:0007669"/>
    <property type="project" value="InterPro"/>
</dbReference>
<feature type="transmembrane region" description="Helical" evidence="7">
    <location>
        <begin position="117"/>
        <end position="137"/>
    </location>
</feature>
<evidence type="ECO:0000259" key="9">
    <source>
        <dbReference type="Pfam" id="PF16916"/>
    </source>
</evidence>
<dbReference type="SUPFAM" id="SSF161111">
    <property type="entry name" value="Cation efflux protein transmembrane domain-like"/>
    <property type="match status" value="1"/>
</dbReference>
<protein>
    <submittedName>
        <fullName evidence="10">Cation diffusion facilitator family transporter</fullName>
    </submittedName>
</protein>
<feature type="transmembrane region" description="Helical" evidence="7">
    <location>
        <begin position="15"/>
        <end position="34"/>
    </location>
</feature>
<keyword evidence="5 7" id="KW-1133">Transmembrane helix</keyword>
<dbReference type="InterPro" id="IPR036837">
    <property type="entry name" value="Cation_efflux_CTD_sf"/>
</dbReference>
<keyword evidence="6 7" id="KW-0472">Membrane</keyword>
<dbReference type="Pfam" id="PF01545">
    <property type="entry name" value="Cation_efflux"/>
    <property type="match status" value="1"/>
</dbReference>
<dbReference type="NCBIfam" id="TIGR01297">
    <property type="entry name" value="CDF"/>
    <property type="match status" value="1"/>
</dbReference>
<dbReference type="InterPro" id="IPR002524">
    <property type="entry name" value="Cation_efflux"/>
</dbReference>
<evidence type="ECO:0000256" key="4">
    <source>
        <dbReference type="ARBA" id="ARBA00022692"/>
    </source>
</evidence>
<evidence type="ECO:0000313" key="10">
    <source>
        <dbReference type="EMBL" id="SDW59784.1"/>
    </source>
</evidence>
<dbReference type="PANTHER" id="PTHR43840:SF50">
    <property type="entry name" value="MANGANESE EFFLUX SYSTEM PROTEIN MNES"/>
    <property type="match status" value="1"/>
</dbReference>
<dbReference type="GO" id="GO:0016020">
    <property type="term" value="C:membrane"/>
    <property type="evidence" value="ECO:0007669"/>
    <property type="project" value="UniProtKB-SubCell"/>
</dbReference>
<evidence type="ECO:0000256" key="1">
    <source>
        <dbReference type="ARBA" id="ARBA00004141"/>
    </source>
</evidence>
<dbReference type="Proteomes" id="UP000199488">
    <property type="component" value="Unassembled WGS sequence"/>
</dbReference>
<feature type="domain" description="Cation efflux protein cytoplasmic" evidence="9">
    <location>
        <begin position="213"/>
        <end position="289"/>
    </location>
</feature>
<proteinExistence type="inferred from homology"/>
<dbReference type="Gene3D" id="1.20.1510.10">
    <property type="entry name" value="Cation efflux protein transmembrane domain"/>
    <property type="match status" value="1"/>
</dbReference>
<evidence type="ECO:0000256" key="5">
    <source>
        <dbReference type="ARBA" id="ARBA00022989"/>
    </source>
</evidence>